<gene>
    <name evidence="1" type="ORF">A7J50_0173</name>
</gene>
<dbReference type="AlphaFoldDB" id="A0A172YTZ5"/>
<dbReference type="Proteomes" id="UP000077829">
    <property type="component" value="Chromosome"/>
</dbReference>
<sequence length="259" mass="27809">MSVEVYNRAAHEAEVAAIKAEAQKGDFTEANLEKAMCYIIKCWAHLERGTKEYHDAYLSEADMVGLSNELEWADAQRDKGLFNYSLTDSVFDAGTRDVIPVVANTAKTVTGGASVYSGGTLCGTVAGCFFGGPMIVFGLGNIEEGTSALYNHVNNEEGSYNHVKQTFDQIPGGYGPVIYSAADFALSIGSGFVKVPLKMGLADGLNKKKSIFDVTVRKFDNNQFILGKKAPYGGAMLLYFLSVGAKGNSLYNEAVDASK</sequence>
<evidence type="ECO:0000313" key="2">
    <source>
        <dbReference type="Proteomes" id="UP000077829"/>
    </source>
</evidence>
<protein>
    <recommendedName>
        <fullName evidence="3">Filamentous hemagglutinin</fullName>
    </recommendedName>
</protein>
<reference evidence="1 2" key="1">
    <citation type="submission" date="2016-05" db="EMBL/GenBank/DDBJ databases">
        <title>Complete genome sequence of Pseudomonas antarctica PAMC 27494.</title>
        <authorList>
            <person name="Lee J."/>
        </authorList>
    </citation>
    <scope>NUCLEOTIDE SEQUENCE [LARGE SCALE GENOMIC DNA]</scope>
    <source>
        <strain evidence="1 2">PAMC 27494</strain>
    </source>
</reference>
<name>A0A172YTZ5_9PSED</name>
<dbReference type="EMBL" id="CP015600">
    <property type="protein sequence ID" value="ANF83631.1"/>
    <property type="molecule type" value="Genomic_DNA"/>
</dbReference>
<evidence type="ECO:0008006" key="3">
    <source>
        <dbReference type="Google" id="ProtNLM"/>
    </source>
</evidence>
<dbReference type="PATRIC" id="fig|219572.3.peg.172"/>
<evidence type="ECO:0000313" key="1">
    <source>
        <dbReference type="EMBL" id="ANF83631.1"/>
    </source>
</evidence>
<dbReference type="KEGG" id="panr:A7J50_0173"/>
<accession>A0A172YTZ5</accession>
<proteinExistence type="predicted"/>
<organism evidence="1 2">
    <name type="scientific">Pseudomonas antarctica</name>
    <dbReference type="NCBI Taxonomy" id="219572"/>
    <lineage>
        <taxon>Bacteria</taxon>
        <taxon>Pseudomonadati</taxon>
        <taxon>Pseudomonadota</taxon>
        <taxon>Gammaproteobacteria</taxon>
        <taxon>Pseudomonadales</taxon>
        <taxon>Pseudomonadaceae</taxon>
        <taxon>Pseudomonas</taxon>
    </lineage>
</organism>
<dbReference type="RefSeq" id="WP_017135224.1">
    <property type="nucleotide sequence ID" value="NZ_CP015600.1"/>
</dbReference>